<organism evidence="2 3">
    <name type="scientific">Mesorhizobium prunaredense</name>
    <dbReference type="NCBI Taxonomy" id="1631249"/>
    <lineage>
        <taxon>Bacteria</taxon>
        <taxon>Pseudomonadati</taxon>
        <taxon>Pseudomonadota</taxon>
        <taxon>Alphaproteobacteria</taxon>
        <taxon>Hyphomicrobiales</taxon>
        <taxon>Phyllobacteriaceae</taxon>
        <taxon>Mesorhizobium</taxon>
    </lineage>
</organism>
<feature type="chain" id="PRO_5012503709" evidence="1">
    <location>
        <begin position="23"/>
        <end position="132"/>
    </location>
</feature>
<keyword evidence="1" id="KW-0732">Signal</keyword>
<dbReference type="AlphaFoldDB" id="A0A1R3VJI7"/>
<protein>
    <submittedName>
        <fullName evidence="2">Uncharacterized protein</fullName>
    </submittedName>
</protein>
<dbReference type="Proteomes" id="UP000188388">
    <property type="component" value="Unassembled WGS sequence"/>
</dbReference>
<dbReference type="RefSeq" id="WP_077384032.1">
    <property type="nucleotide sequence ID" value="NZ_FTPD01000082.1"/>
</dbReference>
<evidence type="ECO:0000313" key="2">
    <source>
        <dbReference type="EMBL" id="SIT60005.1"/>
    </source>
</evidence>
<keyword evidence="3" id="KW-1185">Reference proteome</keyword>
<name>A0A1R3VJI7_9HYPH</name>
<evidence type="ECO:0000313" key="3">
    <source>
        <dbReference type="Proteomes" id="UP000188388"/>
    </source>
</evidence>
<accession>A0A1R3VJI7</accession>
<sequence length="132" mass="13440">MTSWAVAAITLMLAAAAAPALATESIVCSAEGDAASIDVLMGHTAVIAVARVWLDAGGRNWTTDGQPGSTKVIVGQAFEDNQHVAIDLTDEGISSIVAKLRLVKAKEQSDSAMGGTLSIAGVGAWAVTCPEF</sequence>
<gene>
    <name evidence="2" type="ORF">BQ8794_90170</name>
</gene>
<reference evidence="3" key="1">
    <citation type="submission" date="2017-01" db="EMBL/GenBank/DDBJ databases">
        <authorList>
            <person name="Brunel B."/>
        </authorList>
    </citation>
    <scope>NUCLEOTIDE SEQUENCE [LARGE SCALE GENOMIC DNA]</scope>
</reference>
<proteinExistence type="predicted"/>
<evidence type="ECO:0000256" key="1">
    <source>
        <dbReference type="SAM" id="SignalP"/>
    </source>
</evidence>
<feature type="signal peptide" evidence="1">
    <location>
        <begin position="1"/>
        <end position="22"/>
    </location>
</feature>
<dbReference type="EMBL" id="FTPD01000082">
    <property type="protein sequence ID" value="SIT60005.1"/>
    <property type="molecule type" value="Genomic_DNA"/>
</dbReference>
<dbReference type="STRING" id="1631249.BQ8794_90170"/>